<evidence type="ECO:0000313" key="4">
    <source>
        <dbReference type="Proteomes" id="UP000198816"/>
    </source>
</evidence>
<name>A0A1H2WWG7_THIRO</name>
<feature type="region of interest" description="Disordered" evidence="1">
    <location>
        <begin position="443"/>
        <end position="471"/>
    </location>
</feature>
<accession>A0A1H2WWG7</accession>
<dbReference type="Gene3D" id="3.40.50.300">
    <property type="entry name" value="P-loop containing nucleotide triphosphate hydrolases"/>
    <property type="match status" value="2"/>
</dbReference>
<proteinExistence type="predicted"/>
<dbReference type="CDD" id="cd01127">
    <property type="entry name" value="TrwB_TraG_TraD_VirD4"/>
    <property type="match status" value="1"/>
</dbReference>
<dbReference type="InterPro" id="IPR033186">
    <property type="entry name" value="HerA_C"/>
</dbReference>
<evidence type="ECO:0000256" key="1">
    <source>
        <dbReference type="SAM" id="MobiDB-lite"/>
    </source>
</evidence>
<evidence type="ECO:0000313" key="3">
    <source>
        <dbReference type="EMBL" id="SDW84887.1"/>
    </source>
</evidence>
<dbReference type="SUPFAM" id="SSF52540">
    <property type="entry name" value="P-loop containing nucleoside triphosphate hydrolases"/>
    <property type="match status" value="1"/>
</dbReference>
<dbReference type="Proteomes" id="UP000198816">
    <property type="component" value="Unassembled WGS sequence"/>
</dbReference>
<dbReference type="OrthoDB" id="9758751at2"/>
<dbReference type="EMBL" id="FNNZ01000009">
    <property type="protein sequence ID" value="SDW84887.1"/>
    <property type="molecule type" value="Genomic_DNA"/>
</dbReference>
<dbReference type="AlphaFoldDB" id="A0A1H2WWG7"/>
<gene>
    <name evidence="3" type="ORF">SAMN05421783_109157</name>
</gene>
<dbReference type="STRING" id="1058.SAMN05421783_109157"/>
<dbReference type="Pfam" id="PF05872">
    <property type="entry name" value="HerA_C"/>
    <property type="match status" value="1"/>
</dbReference>
<organism evidence="3 4">
    <name type="scientific">Thiocapsa roseopersicina</name>
    <dbReference type="NCBI Taxonomy" id="1058"/>
    <lineage>
        <taxon>Bacteria</taxon>
        <taxon>Pseudomonadati</taxon>
        <taxon>Pseudomonadota</taxon>
        <taxon>Gammaproteobacteria</taxon>
        <taxon>Chromatiales</taxon>
        <taxon>Chromatiaceae</taxon>
        <taxon>Thiocapsa</taxon>
    </lineage>
</organism>
<dbReference type="RefSeq" id="WP_093031797.1">
    <property type="nucleotide sequence ID" value="NZ_FNNZ01000009.1"/>
</dbReference>
<dbReference type="InterPro" id="IPR051162">
    <property type="entry name" value="T4SS_component"/>
</dbReference>
<reference evidence="4" key="1">
    <citation type="submission" date="2016-10" db="EMBL/GenBank/DDBJ databases">
        <authorList>
            <person name="Varghese N."/>
            <person name="Submissions S."/>
        </authorList>
    </citation>
    <scope>NUCLEOTIDE SEQUENCE [LARGE SCALE GENOMIC DNA]</scope>
    <source>
        <strain evidence="4">DSM 217</strain>
    </source>
</reference>
<dbReference type="PANTHER" id="PTHR30121:SF6">
    <property type="entry name" value="SLR6007 PROTEIN"/>
    <property type="match status" value="1"/>
</dbReference>
<keyword evidence="4" id="KW-1185">Reference proteome</keyword>
<sequence length="509" mass="55006">MTQSILVGKGPEPVSILSRMANRHGLVAGATGTGKTVTLQRLAEQFSRIGVPVFLADIKGDLAGISQPGGGNRRVAERVAEMGLEQEEGFVFAGNPVMFWDIQGEQGHPVRTTLTEMGPVLLSRLLNLNEVQEGVINIVFHVADENGWLLLDLKDLRALLAHVAENAAELQTRYGNVSPASVGAIQRRLLVIEKQGGDLLFGEPALALQDMIQTDEQGHGYINILAADKLIHTPEIYSTFLLWLLSELFEELPEAGDQDKPKLVFFFDEAHLLFKDAPKVLLDKIEQVVRLIRSKGVGVYFVTQNPMDVPETVLGQLGNRIQHALRAFTPRDQRAVRVAAETFRQNPALDTETTITALGVGEALVSTLDEQGIPGIVQRVNVAPPGSHLGPIEPEVRKAVMDQSLVKGVYDVSIDRVSAYEILEQRAEQAAVASAAPEIPDLSEYFGRSGKTAPTSSTGKAPARRAGTRQTPVEAFATSAMRSLGSQIGRQLVRGIMGSLTGGSTRGRG</sequence>
<dbReference type="PANTHER" id="PTHR30121">
    <property type="entry name" value="UNCHARACTERIZED PROTEIN YJGR-RELATED"/>
    <property type="match status" value="1"/>
</dbReference>
<dbReference type="InterPro" id="IPR027417">
    <property type="entry name" value="P-loop_NTPase"/>
</dbReference>
<feature type="domain" description="Helicase HerA-like C-terminal" evidence="2">
    <location>
        <begin position="9"/>
        <end position="505"/>
    </location>
</feature>
<protein>
    <recommendedName>
        <fullName evidence="2">Helicase HerA-like C-terminal domain-containing protein</fullName>
    </recommendedName>
</protein>
<evidence type="ECO:0000259" key="2">
    <source>
        <dbReference type="Pfam" id="PF05872"/>
    </source>
</evidence>